<accession>A0A6A5LPP3</accession>
<dbReference type="Proteomes" id="UP000447434">
    <property type="component" value="Chromosome 23"/>
</dbReference>
<dbReference type="Pfam" id="PF02458">
    <property type="entry name" value="Transferase"/>
    <property type="match status" value="1"/>
</dbReference>
<reference evidence="5" key="1">
    <citation type="journal article" date="2020" name="Nat. Commun.">
        <title>Genome sequence of the cluster root forming white lupin.</title>
        <authorList>
            <person name="Hufnagel B."/>
            <person name="Marques A."/>
            <person name="Soriano A."/>
            <person name="Marques L."/>
            <person name="Divol F."/>
            <person name="Doumas P."/>
            <person name="Sallet E."/>
            <person name="Mancinotti D."/>
            <person name="Carrere S."/>
            <person name="Marande W."/>
            <person name="Arribat S."/>
            <person name="Keller J."/>
            <person name="Huneau C."/>
            <person name="Blein T."/>
            <person name="Aime D."/>
            <person name="Laguerre M."/>
            <person name="Taylor J."/>
            <person name="Schubert V."/>
            <person name="Nelson M."/>
            <person name="Geu-Flores F."/>
            <person name="Crespi M."/>
            <person name="Gallardo-Guerrero K."/>
            <person name="Delaux P.-M."/>
            <person name="Salse J."/>
            <person name="Berges H."/>
            <person name="Guyot R."/>
            <person name="Gouzy J."/>
            <person name="Peret B."/>
        </authorList>
    </citation>
    <scope>NUCLEOTIDE SEQUENCE [LARGE SCALE GENOMIC DNA]</scope>
    <source>
        <strain evidence="5">cv. Amiga</strain>
    </source>
</reference>
<dbReference type="GO" id="GO:0016746">
    <property type="term" value="F:acyltransferase activity"/>
    <property type="evidence" value="ECO:0007669"/>
    <property type="project" value="UniProtKB-KW"/>
</dbReference>
<dbReference type="Gene3D" id="3.30.559.10">
    <property type="entry name" value="Chloramphenicol acetyltransferase-like domain"/>
    <property type="match status" value="2"/>
</dbReference>
<proteinExistence type="inferred from homology"/>
<sequence>MGSSVRIKEAVVVTPSEPTPNCVLPLSALDSQLFLRFTIEYLLVYKPGPGLDQAYISAHLKAALAKAMVHYYPFAGRVRPGSSGSGLEVVCKAQGAVFIEAFSDSYVVTDFEKASKTVTQWRPLLSLHVQDVLKGSPILVVQLTWLRDGGATVGIGINHCISDGVGSANFLIYFAELASGKSSNPKPKPVWDRHLLNPPLPQKIKSMNRNIPPEFNRVQDLCGFMNRVTNGLKPTSNVFNKRKLNELKRNALHTCELNNAHFTAFEVLASHVWRAWAISIGFPRNQVLKLLFSVNIRTRFKPGLAEGYYGNAFVLACGESNAGELVERGIGYGSGIVKRAKERVDSEHVRRVSELVSEWRASPDSVGVLILTQWSRLGLEKVELGMGMGKPVYVGPICCDRYCIFLPVKDQRDSVRVAVALPAAAVDDYNRLINE</sequence>
<dbReference type="EMBL" id="WOCE01000023">
    <property type="protein sequence ID" value="KAE9587724.1"/>
    <property type="molecule type" value="Genomic_DNA"/>
</dbReference>
<keyword evidence="5" id="KW-1185">Reference proteome</keyword>
<evidence type="ECO:0000313" key="5">
    <source>
        <dbReference type="Proteomes" id="UP000447434"/>
    </source>
</evidence>
<evidence type="ECO:0000256" key="1">
    <source>
        <dbReference type="ARBA" id="ARBA00009861"/>
    </source>
</evidence>
<dbReference type="OrthoDB" id="1862401at2759"/>
<keyword evidence="3" id="KW-0012">Acyltransferase</keyword>
<dbReference type="InterPro" id="IPR023213">
    <property type="entry name" value="CAT-like_dom_sf"/>
</dbReference>
<dbReference type="InterPro" id="IPR050898">
    <property type="entry name" value="Plant_acyltransferase"/>
</dbReference>
<keyword evidence="2 4" id="KW-0808">Transferase</keyword>
<organism evidence="4 5">
    <name type="scientific">Lupinus albus</name>
    <name type="common">White lupine</name>
    <name type="synonym">Lupinus termis</name>
    <dbReference type="NCBI Taxonomy" id="3870"/>
    <lineage>
        <taxon>Eukaryota</taxon>
        <taxon>Viridiplantae</taxon>
        <taxon>Streptophyta</taxon>
        <taxon>Embryophyta</taxon>
        <taxon>Tracheophyta</taxon>
        <taxon>Spermatophyta</taxon>
        <taxon>Magnoliopsida</taxon>
        <taxon>eudicotyledons</taxon>
        <taxon>Gunneridae</taxon>
        <taxon>Pentapetalae</taxon>
        <taxon>rosids</taxon>
        <taxon>fabids</taxon>
        <taxon>Fabales</taxon>
        <taxon>Fabaceae</taxon>
        <taxon>Papilionoideae</taxon>
        <taxon>50 kb inversion clade</taxon>
        <taxon>genistoids sensu lato</taxon>
        <taxon>core genistoids</taxon>
        <taxon>Genisteae</taxon>
        <taxon>Lupinus</taxon>
    </lineage>
</organism>
<dbReference type="PANTHER" id="PTHR31147">
    <property type="entry name" value="ACYL TRANSFERASE 4"/>
    <property type="match status" value="1"/>
</dbReference>
<protein>
    <submittedName>
        <fullName evidence="4">Putative taxadien-5-alpha-ol O-acetyltransferase</fullName>
    </submittedName>
</protein>
<evidence type="ECO:0000313" key="4">
    <source>
        <dbReference type="EMBL" id="KAE9587724.1"/>
    </source>
</evidence>
<evidence type="ECO:0000256" key="3">
    <source>
        <dbReference type="ARBA" id="ARBA00023315"/>
    </source>
</evidence>
<dbReference type="PANTHER" id="PTHR31147:SF1">
    <property type="entry name" value="ACYL TRANSFERASE 4"/>
    <property type="match status" value="1"/>
</dbReference>
<evidence type="ECO:0000256" key="2">
    <source>
        <dbReference type="ARBA" id="ARBA00022679"/>
    </source>
</evidence>
<comment type="similarity">
    <text evidence="1">Belongs to the plant acyltransferase family.</text>
</comment>
<dbReference type="AlphaFoldDB" id="A0A6A5LPP3"/>
<name>A0A6A5LPP3_LUPAL</name>
<comment type="caution">
    <text evidence="4">The sequence shown here is derived from an EMBL/GenBank/DDBJ whole genome shotgun (WGS) entry which is preliminary data.</text>
</comment>
<gene>
    <name evidence="4" type="ORF">Lalb_Chr23g0277001</name>
</gene>